<dbReference type="PANTHER" id="PTHR31165:SF2">
    <property type="entry name" value="ALOG DOMAIN-CONTAINING PROTEIN"/>
    <property type="match status" value="1"/>
</dbReference>
<dbReference type="GO" id="GO:0005634">
    <property type="term" value="C:nucleus"/>
    <property type="evidence" value="ECO:0000318"/>
    <property type="project" value="GO_Central"/>
</dbReference>
<evidence type="ECO:0000259" key="8">
    <source>
        <dbReference type="PROSITE" id="PS51697"/>
    </source>
</evidence>
<accession>A7SZW8</accession>
<dbReference type="InterPro" id="IPR011010">
    <property type="entry name" value="DNA_brk_join_enz"/>
</dbReference>
<evidence type="ECO:0000313" key="9">
    <source>
        <dbReference type="EMBL" id="EDO30749.1"/>
    </source>
</evidence>
<dbReference type="AlphaFoldDB" id="A7SZW8"/>
<keyword evidence="6" id="KW-0539">Nucleus</keyword>
<name>A7SZW8_NEMVE</name>
<evidence type="ECO:0000256" key="3">
    <source>
        <dbReference type="ARBA" id="ARBA00023015"/>
    </source>
</evidence>
<evidence type="ECO:0000256" key="5">
    <source>
        <dbReference type="ARBA" id="ARBA00023163"/>
    </source>
</evidence>
<keyword evidence="5" id="KW-0804">Transcription</keyword>
<dbReference type="PANTHER" id="PTHR31165">
    <property type="entry name" value="PROTEIN G1-LIKE2"/>
    <property type="match status" value="1"/>
</dbReference>
<evidence type="ECO:0000256" key="2">
    <source>
        <dbReference type="ARBA" id="ARBA00010308"/>
    </source>
</evidence>
<dbReference type="PROSITE" id="PS51697">
    <property type="entry name" value="ALOG"/>
    <property type="match status" value="1"/>
</dbReference>
<keyword evidence="10" id="KW-1185">Reference proteome</keyword>
<evidence type="ECO:0000313" key="10">
    <source>
        <dbReference type="Proteomes" id="UP000001593"/>
    </source>
</evidence>
<feature type="domain" description="ALOG" evidence="8">
    <location>
        <begin position="356"/>
        <end position="489"/>
    </location>
</feature>
<evidence type="ECO:0000256" key="7">
    <source>
        <dbReference type="SAM" id="MobiDB-lite"/>
    </source>
</evidence>
<protein>
    <recommendedName>
        <fullName evidence="8">ALOG domain-containing protein</fullName>
    </recommendedName>
</protein>
<dbReference type="Proteomes" id="UP000001593">
    <property type="component" value="Unassembled WGS sequence"/>
</dbReference>
<reference evidence="9 10" key="1">
    <citation type="journal article" date="2007" name="Science">
        <title>Sea anemone genome reveals ancestral eumetazoan gene repertoire and genomic organization.</title>
        <authorList>
            <person name="Putnam N.H."/>
            <person name="Srivastava M."/>
            <person name="Hellsten U."/>
            <person name="Dirks B."/>
            <person name="Chapman J."/>
            <person name="Salamov A."/>
            <person name="Terry A."/>
            <person name="Shapiro H."/>
            <person name="Lindquist E."/>
            <person name="Kapitonov V.V."/>
            <person name="Jurka J."/>
            <person name="Genikhovich G."/>
            <person name="Grigoriev I.V."/>
            <person name="Lucas S.M."/>
            <person name="Steele R.E."/>
            <person name="Finnerty J.R."/>
            <person name="Technau U."/>
            <person name="Martindale M.Q."/>
            <person name="Rokhsar D.S."/>
        </authorList>
    </citation>
    <scope>NUCLEOTIDE SEQUENCE [LARGE SCALE GENOMIC DNA]</scope>
    <source>
        <strain evidence="10">CH2 X CH6</strain>
    </source>
</reference>
<comment type="subcellular location">
    <subcellularLocation>
        <location evidence="1">Nucleus</location>
    </subcellularLocation>
</comment>
<keyword evidence="3" id="KW-0805">Transcription regulation</keyword>
<evidence type="ECO:0000256" key="4">
    <source>
        <dbReference type="ARBA" id="ARBA00023125"/>
    </source>
</evidence>
<dbReference type="GO" id="GO:0009299">
    <property type="term" value="P:mRNA transcription"/>
    <property type="evidence" value="ECO:0000318"/>
    <property type="project" value="GO_Central"/>
</dbReference>
<gene>
    <name evidence="9" type="ORF">NEMVEDRAFT_v1g220156</name>
</gene>
<dbReference type="InterPro" id="IPR040222">
    <property type="entry name" value="ALOG"/>
</dbReference>
<dbReference type="EMBL" id="DS469987">
    <property type="protein sequence ID" value="EDO30749.1"/>
    <property type="molecule type" value="Genomic_DNA"/>
</dbReference>
<dbReference type="InterPro" id="IPR006936">
    <property type="entry name" value="ALOG_dom"/>
</dbReference>
<evidence type="ECO:0000256" key="1">
    <source>
        <dbReference type="ARBA" id="ARBA00004123"/>
    </source>
</evidence>
<proteinExistence type="inferred from homology"/>
<comment type="similarity">
    <text evidence="2">Belongs to the plant homeotic and developmental regulators ALOG protein family.</text>
</comment>
<feature type="region of interest" description="Disordered" evidence="7">
    <location>
        <begin position="304"/>
        <end position="326"/>
    </location>
</feature>
<keyword evidence="4" id="KW-0238">DNA-binding</keyword>
<dbReference type="Pfam" id="PF04852">
    <property type="entry name" value="ALOG_dom"/>
    <property type="match status" value="1"/>
</dbReference>
<dbReference type="InParanoid" id="A7SZW8"/>
<dbReference type="HOGENOM" id="CLU_409001_0_0_1"/>
<dbReference type="SUPFAM" id="SSF56349">
    <property type="entry name" value="DNA breaking-rejoining enzymes"/>
    <property type="match status" value="1"/>
</dbReference>
<dbReference type="OMA" id="WIEVAIV"/>
<sequence>MAAFITCSVLLDLGYFIGLKKSVLEPQTKPSQADIQTRGYWNEAEWQQPIAEKEALALLFTLENLLCHYTNVRVVYTDNKVLLGAWQRQVSKSAEISSIIKRLFAFTFAKNLALVLYFVPSRNNPADSPSRVLSDLDCTLSAQTWRSIDIAFGPHSIDLMALPSNVMHDHAGRPLRFFSQLPCVQAESTNVFAHSLLPEENAYVFPPFILMGPLLGHLSKRACPFSIVVPDITPRKYWWSVLKRRAAASFKLGSRGSLSSLLFPAKSGAAPWLNQERLRGSRAPFNGTFGFSGLSLKRSDFVGPSRSGKGMGSRGRMSGVWRREKDKADTQKKINIDLPFLDRRLESLTSSRNNKPYQKRTSSLLKELERFLDSLTPPKNLMSASPRDINRFLVWKDEGGRTKIHKPTCTKYGSAGSARCRCPSRLAAGTVDSIIGKLRAIFAEAGRKGEWNEMLNIGNPSSHRSAKGYLTSIREEQAMAHVSPKQATPIFFDKLAKLCRFLRNLVFVEKATSIQRHIHARDLAFFCLDFFAGDRASGLGRVLTKEALASKDGETIWFRHTYGSTIANRLKLHLGKADILEGETMHGFRSGCSITLSLLRVSTEDVARHVGWKSTSTADYYSQTGKVMNAERVADALAESSVPNATGETPALSLAADFTTNNRLGNLSLAFP</sequence>
<dbReference type="GO" id="GO:0003677">
    <property type="term" value="F:DNA binding"/>
    <property type="evidence" value="ECO:0007669"/>
    <property type="project" value="UniProtKB-KW"/>
</dbReference>
<organism evidence="9 10">
    <name type="scientific">Nematostella vectensis</name>
    <name type="common">Starlet sea anemone</name>
    <dbReference type="NCBI Taxonomy" id="45351"/>
    <lineage>
        <taxon>Eukaryota</taxon>
        <taxon>Metazoa</taxon>
        <taxon>Cnidaria</taxon>
        <taxon>Anthozoa</taxon>
        <taxon>Hexacorallia</taxon>
        <taxon>Actiniaria</taxon>
        <taxon>Edwardsiidae</taxon>
        <taxon>Nematostella</taxon>
    </lineage>
</organism>
<dbReference type="eggNOG" id="KOG0297">
    <property type="taxonomic scope" value="Eukaryota"/>
</dbReference>
<evidence type="ECO:0000256" key="6">
    <source>
        <dbReference type="ARBA" id="ARBA00023242"/>
    </source>
</evidence>